<evidence type="ECO:0000256" key="2">
    <source>
        <dbReference type="ARBA" id="ARBA00010991"/>
    </source>
</evidence>
<dbReference type="EMBL" id="JASBNA010000009">
    <property type="protein sequence ID" value="KAK7688999.1"/>
    <property type="molecule type" value="Genomic_DNA"/>
</dbReference>
<name>A0AAW0GCE0_9APHY</name>
<evidence type="ECO:0000256" key="4">
    <source>
        <dbReference type="ARBA" id="ARBA00023204"/>
    </source>
</evidence>
<evidence type="ECO:0000256" key="6">
    <source>
        <dbReference type="SAM" id="MobiDB-lite"/>
    </source>
</evidence>
<evidence type="ECO:0000256" key="5">
    <source>
        <dbReference type="ARBA" id="ARBA00023242"/>
    </source>
</evidence>
<evidence type="ECO:0008006" key="9">
    <source>
        <dbReference type="Google" id="ProtNLM"/>
    </source>
</evidence>
<keyword evidence="3" id="KW-0227">DNA damage</keyword>
<dbReference type="PANTHER" id="PTHR10870:SF0">
    <property type="entry name" value="CELL CYCLE CHECKPOINT PROTEIN RAD1"/>
    <property type="match status" value="1"/>
</dbReference>
<feature type="compositionally biased region" description="Basic and acidic residues" evidence="6">
    <location>
        <begin position="133"/>
        <end position="143"/>
    </location>
</feature>
<evidence type="ECO:0000256" key="1">
    <source>
        <dbReference type="ARBA" id="ARBA00004123"/>
    </source>
</evidence>
<feature type="compositionally biased region" description="Gly residues" evidence="6">
    <location>
        <begin position="144"/>
        <end position="153"/>
    </location>
</feature>
<organism evidence="7 8">
    <name type="scientific">Cerrena zonata</name>
    <dbReference type="NCBI Taxonomy" id="2478898"/>
    <lineage>
        <taxon>Eukaryota</taxon>
        <taxon>Fungi</taxon>
        <taxon>Dikarya</taxon>
        <taxon>Basidiomycota</taxon>
        <taxon>Agaricomycotina</taxon>
        <taxon>Agaricomycetes</taxon>
        <taxon>Polyporales</taxon>
        <taxon>Cerrenaceae</taxon>
        <taxon>Cerrena</taxon>
    </lineage>
</organism>
<feature type="region of interest" description="Disordered" evidence="6">
    <location>
        <begin position="133"/>
        <end position="162"/>
    </location>
</feature>
<keyword evidence="8" id="KW-1185">Reference proteome</keyword>
<keyword evidence="5" id="KW-0539">Nucleus</keyword>
<dbReference type="Pfam" id="PF02144">
    <property type="entry name" value="Rad1"/>
    <property type="match status" value="1"/>
</dbReference>
<comment type="caution">
    <text evidence="7">The sequence shown here is derived from an EMBL/GenBank/DDBJ whole genome shotgun (WGS) entry which is preliminary data.</text>
</comment>
<dbReference type="GO" id="GO:0000077">
    <property type="term" value="P:DNA damage checkpoint signaling"/>
    <property type="evidence" value="ECO:0007669"/>
    <property type="project" value="InterPro"/>
</dbReference>
<evidence type="ECO:0000313" key="7">
    <source>
        <dbReference type="EMBL" id="KAK7688999.1"/>
    </source>
</evidence>
<dbReference type="InterPro" id="IPR046938">
    <property type="entry name" value="DNA_clamp_sf"/>
</dbReference>
<dbReference type="Proteomes" id="UP001385951">
    <property type="component" value="Unassembled WGS sequence"/>
</dbReference>
<reference evidence="7 8" key="1">
    <citation type="submission" date="2022-09" db="EMBL/GenBank/DDBJ databases">
        <authorList>
            <person name="Palmer J.M."/>
        </authorList>
    </citation>
    <scope>NUCLEOTIDE SEQUENCE [LARGE SCALE GENOMIC DNA]</scope>
    <source>
        <strain evidence="7 8">DSM 7382</strain>
    </source>
</reference>
<dbReference type="PANTHER" id="PTHR10870">
    <property type="entry name" value="CELL CYCLE CHECKPOINT PROTEIN RAD1"/>
    <property type="match status" value="1"/>
</dbReference>
<evidence type="ECO:0000256" key="3">
    <source>
        <dbReference type="ARBA" id="ARBA00022763"/>
    </source>
</evidence>
<evidence type="ECO:0000313" key="8">
    <source>
        <dbReference type="Proteomes" id="UP001385951"/>
    </source>
</evidence>
<protein>
    <recommendedName>
        <fullName evidence="9">Rad1-domain-containing protein</fullName>
    </recommendedName>
</protein>
<dbReference type="GO" id="GO:0006281">
    <property type="term" value="P:DNA repair"/>
    <property type="evidence" value="ECO:0007669"/>
    <property type="project" value="UniProtKB-KW"/>
</dbReference>
<dbReference type="InterPro" id="IPR003021">
    <property type="entry name" value="Rad1_Rec1_Rad17"/>
</dbReference>
<keyword evidence="4" id="KW-0234">DNA repair</keyword>
<dbReference type="Gene3D" id="3.70.10.10">
    <property type="match status" value="2"/>
</dbReference>
<dbReference type="AlphaFoldDB" id="A0AAW0GCE0"/>
<proteinExistence type="inferred from homology"/>
<dbReference type="PRINTS" id="PR01245">
    <property type="entry name" value="RAD1REC1"/>
</dbReference>
<dbReference type="GO" id="GO:0030896">
    <property type="term" value="C:checkpoint clamp complex"/>
    <property type="evidence" value="ECO:0007669"/>
    <property type="project" value="TreeGrafter"/>
</dbReference>
<gene>
    <name evidence="7" type="ORF">QCA50_007690</name>
</gene>
<comment type="subcellular location">
    <subcellularLocation>
        <location evidence="1">Nucleus</location>
    </subcellularLocation>
</comment>
<dbReference type="SUPFAM" id="SSF55979">
    <property type="entry name" value="DNA clamp"/>
    <property type="match status" value="1"/>
</dbReference>
<sequence length="360" mass="39820">MSQSQVASDESPQYVLSVFNNDLRHFTNLLRGIGFQKRALFDITEGGMVVTVEESRTLLAFAFIRHDMFDEFIYDADLAAELDPDPQNDDEPILPKRTIFEVNLQMMIDCLNVFGTASASASSASTKKLKYAGWDKPDDERQGEGSGLRGRGGANASRNGRIDQYMGNGTGTALKMTYGGRGQPLVLHLMEDMNGPNAVCELTTYEPEPALDLPFDSEAMVMKMILKSSWLQEALTELHPSCEKMTIIGNPPPPPGRGPTLTAPPRLRLKATGTFGTTEMDYPNDKEVLESCECDTHVSFTYRTSHIARVTRALPHSSKTSVRIDEEGLLSLQLIIPSPKKKGTKTMDAFTEFRCLPIED</sequence>
<comment type="similarity">
    <text evidence="2">Belongs to the rad1 family.</text>
</comment>
<accession>A0AAW0GCE0</accession>